<keyword evidence="1" id="KW-1133">Transmembrane helix</keyword>
<accession>A0A2P2PMK2</accession>
<proteinExistence type="predicted"/>
<evidence type="ECO:0000313" key="2">
    <source>
        <dbReference type="EMBL" id="MBX55958.1"/>
    </source>
</evidence>
<feature type="transmembrane region" description="Helical" evidence="1">
    <location>
        <begin position="21"/>
        <end position="39"/>
    </location>
</feature>
<evidence type="ECO:0000256" key="1">
    <source>
        <dbReference type="SAM" id="Phobius"/>
    </source>
</evidence>
<reference evidence="2" key="1">
    <citation type="submission" date="2018-02" db="EMBL/GenBank/DDBJ databases">
        <title>Rhizophora mucronata_Transcriptome.</title>
        <authorList>
            <person name="Meera S.P."/>
            <person name="Sreeshan A."/>
            <person name="Augustine A."/>
        </authorList>
    </citation>
    <scope>NUCLEOTIDE SEQUENCE</scope>
    <source>
        <tissue evidence="2">Leaf</tissue>
    </source>
</reference>
<dbReference type="AlphaFoldDB" id="A0A2P2PMK2"/>
<keyword evidence="1" id="KW-0812">Transmembrane</keyword>
<organism evidence="2">
    <name type="scientific">Rhizophora mucronata</name>
    <name type="common">Asiatic mangrove</name>
    <dbReference type="NCBI Taxonomy" id="61149"/>
    <lineage>
        <taxon>Eukaryota</taxon>
        <taxon>Viridiplantae</taxon>
        <taxon>Streptophyta</taxon>
        <taxon>Embryophyta</taxon>
        <taxon>Tracheophyta</taxon>
        <taxon>Spermatophyta</taxon>
        <taxon>Magnoliopsida</taxon>
        <taxon>eudicotyledons</taxon>
        <taxon>Gunneridae</taxon>
        <taxon>Pentapetalae</taxon>
        <taxon>rosids</taxon>
        <taxon>fabids</taxon>
        <taxon>Malpighiales</taxon>
        <taxon>Rhizophoraceae</taxon>
        <taxon>Rhizophora</taxon>
    </lineage>
</organism>
<keyword evidence="1" id="KW-0472">Membrane</keyword>
<name>A0A2P2PMK2_RHIMU</name>
<protein>
    <submittedName>
        <fullName evidence="2">Uncharacterized protein</fullName>
    </submittedName>
</protein>
<dbReference type="EMBL" id="GGEC01075474">
    <property type="protein sequence ID" value="MBX55958.1"/>
    <property type="molecule type" value="Transcribed_RNA"/>
</dbReference>
<sequence length="49" mass="5810">MRKDREKQGILMCEFLLKIKSYFLNMNQTTGIVFLLALYSQSCCYIQLL</sequence>